<dbReference type="AlphaFoldDB" id="A0A9N9YTA7"/>
<feature type="compositionally biased region" description="Basic and acidic residues" evidence="1">
    <location>
        <begin position="1"/>
        <end position="12"/>
    </location>
</feature>
<proteinExistence type="predicted"/>
<evidence type="ECO:0000313" key="2">
    <source>
        <dbReference type="EMBL" id="CAH0044231.1"/>
    </source>
</evidence>
<accession>A0A9N9YTA7</accession>
<reference evidence="3" key="1">
    <citation type="submission" date="2019-06" db="EMBL/GenBank/DDBJ databases">
        <authorList>
            <person name="Broberg M."/>
        </authorList>
    </citation>
    <scope>NUCLEOTIDE SEQUENCE [LARGE SCALE GENOMIC DNA]</scope>
</reference>
<organism evidence="2 3">
    <name type="scientific">Clonostachys solani</name>
    <dbReference type="NCBI Taxonomy" id="160281"/>
    <lineage>
        <taxon>Eukaryota</taxon>
        <taxon>Fungi</taxon>
        <taxon>Dikarya</taxon>
        <taxon>Ascomycota</taxon>
        <taxon>Pezizomycotina</taxon>
        <taxon>Sordariomycetes</taxon>
        <taxon>Hypocreomycetidae</taxon>
        <taxon>Hypocreales</taxon>
        <taxon>Bionectriaceae</taxon>
        <taxon>Clonostachys</taxon>
    </lineage>
</organism>
<evidence type="ECO:0000256" key="1">
    <source>
        <dbReference type="SAM" id="MobiDB-lite"/>
    </source>
</evidence>
<feature type="region of interest" description="Disordered" evidence="1">
    <location>
        <begin position="1"/>
        <end position="37"/>
    </location>
</feature>
<dbReference type="Proteomes" id="UP000775872">
    <property type="component" value="Unassembled WGS sequence"/>
</dbReference>
<comment type="caution">
    <text evidence="2">The sequence shown here is derived from an EMBL/GenBank/DDBJ whole genome shotgun (WGS) entry which is preliminary data.</text>
</comment>
<gene>
    <name evidence="2" type="ORF">CSOL1703_00009970</name>
</gene>
<keyword evidence="3" id="KW-1185">Reference proteome</keyword>
<feature type="compositionally biased region" description="Basic and acidic residues" evidence="1">
    <location>
        <begin position="71"/>
        <end position="97"/>
    </location>
</feature>
<reference evidence="2 3" key="2">
    <citation type="submission" date="2021-10" db="EMBL/GenBank/DDBJ databases">
        <authorList>
            <person name="Piombo E."/>
        </authorList>
    </citation>
    <scope>NUCLEOTIDE SEQUENCE [LARGE SCALE GENOMIC DNA]</scope>
</reference>
<name>A0A9N9YTA7_9HYPO</name>
<protein>
    <submittedName>
        <fullName evidence="2">Uncharacterized protein</fullName>
    </submittedName>
</protein>
<sequence length="97" mass="10738">MVRDDLNKRRPPCDSLALSPMVRPSNPRPVSSEEFEVGRDAVHGPVSEPMPMPKPMLVAVSPQVLNISHPKKQESQKRLGADAQGHDKRAADHARRT</sequence>
<dbReference type="EMBL" id="CABFOC020000005">
    <property type="protein sequence ID" value="CAH0044231.1"/>
    <property type="molecule type" value="Genomic_DNA"/>
</dbReference>
<feature type="region of interest" description="Disordered" evidence="1">
    <location>
        <begin position="67"/>
        <end position="97"/>
    </location>
</feature>
<evidence type="ECO:0000313" key="3">
    <source>
        <dbReference type="Proteomes" id="UP000775872"/>
    </source>
</evidence>